<gene>
    <name evidence="1" type="ORF">MML48_2g00019610</name>
</gene>
<comment type="caution">
    <text evidence="1">The sequence shown here is derived from an EMBL/GenBank/DDBJ whole genome shotgun (WGS) entry which is preliminary data.</text>
</comment>
<dbReference type="Proteomes" id="UP001056778">
    <property type="component" value="Chromosome 2"/>
</dbReference>
<sequence length="510" mass="58690">MYGSDCNVSSLQTAVDILHGVRGNGLRFQLRHLGRVDCKICVVLPTTVMEPTTENYQLKWHSFSSHLYGCVANYYNSESFSDVHLFTMDGHQIAAHRLVLSTCSQYFHQVLKVHHKLPTTFPLLIVLPPEINYRTMKILTQYMYTGETTVSKDILENVLRGGDLLKIQGLWRPREEGQHSRKLVKVHQKSDLLQNTNDTLKQQSPSQKQQQQQQISPSQLSKENKTPNSKKIEAKQKENDNESDDNGDKAESVNSDKVSASLENVEEQSVDEATSNEKLQFLVIKEEPLEWNEVNECEMELIEDGEVFDTEMTIKPEIVLEDRDETKPSEEIYSPLTCELCAETFSLPADWVKHIQSHTDMMPAKRQRRGRASNDEEQGSFPPLHCDMCQKYFPTPAEWVHHIQNTHTEFELRLSNKTTPARPVRINRQIGPSHKVCTLCNKKFPSHASMLIHKRTHTGEKPYMCEYCYKGFNVKSNLLRHLRTLHDRIINSTEIESKEILTISEKNNDS</sequence>
<name>A0ACB9TLT1_HOLOL</name>
<organism evidence="1 2">
    <name type="scientific">Holotrichia oblita</name>
    <name type="common">Chafer beetle</name>
    <dbReference type="NCBI Taxonomy" id="644536"/>
    <lineage>
        <taxon>Eukaryota</taxon>
        <taxon>Metazoa</taxon>
        <taxon>Ecdysozoa</taxon>
        <taxon>Arthropoda</taxon>
        <taxon>Hexapoda</taxon>
        <taxon>Insecta</taxon>
        <taxon>Pterygota</taxon>
        <taxon>Neoptera</taxon>
        <taxon>Endopterygota</taxon>
        <taxon>Coleoptera</taxon>
        <taxon>Polyphaga</taxon>
        <taxon>Scarabaeiformia</taxon>
        <taxon>Scarabaeidae</taxon>
        <taxon>Melolonthinae</taxon>
        <taxon>Holotrichia</taxon>
    </lineage>
</organism>
<reference evidence="1" key="1">
    <citation type="submission" date="2022-04" db="EMBL/GenBank/DDBJ databases">
        <title>Chromosome-scale genome assembly of Holotrichia oblita Faldermann.</title>
        <authorList>
            <person name="Rongchong L."/>
        </authorList>
    </citation>
    <scope>NUCLEOTIDE SEQUENCE</scope>
    <source>
        <strain evidence="1">81SQS9</strain>
    </source>
</reference>
<dbReference type="EMBL" id="CM043016">
    <property type="protein sequence ID" value="KAI4467826.1"/>
    <property type="molecule type" value="Genomic_DNA"/>
</dbReference>
<evidence type="ECO:0000313" key="1">
    <source>
        <dbReference type="EMBL" id="KAI4467826.1"/>
    </source>
</evidence>
<keyword evidence="2" id="KW-1185">Reference proteome</keyword>
<evidence type="ECO:0000313" key="2">
    <source>
        <dbReference type="Proteomes" id="UP001056778"/>
    </source>
</evidence>
<accession>A0ACB9TLT1</accession>
<protein>
    <submittedName>
        <fullName evidence="1">Btb domain transcription factor</fullName>
    </submittedName>
</protein>
<proteinExistence type="predicted"/>